<organism evidence="1 2">
    <name type="scientific">Roseiarcus fermentans</name>
    <dbReference type="NCBI Taxonomy" id="1473586"/>
    <lineage>
        <taxon>Bacteria</taxon>
        <taxon>Pseudomonadati</taxon>
        <taxon>Pseudomonadota</taxon>
        <taxon>Alphaproteobacteria</taxon>
        <taxon>Hyphomicrobiales</taxon>
        <taxon>Roseiarcaceae</taxon>
        <taxon>Roseiarcus</taxon>
    </lineage>
</organism>
<name>A0A366F1P9_9HYPH</name>
<accession>A0A366F1P9</accession>
<comment type="caution">
    <text evidence="1">The sequence shown here is derived from an EMBL/GenBank/DDBJ whole genome shotgun (WGS) entry which is preliminary data.</text>
</comment>
<evidence type="ECO:0000313" key="2">
    <source>
        <dbReference type="Proteomes" id="UP000253529"/>
    </source>
</evidence>
<sequence>MRSLRAEDRVAVGLDILPSPFTDIVGSVADRGVVAPAMHGVSRPRPASPDTRP</sequence>
<dbReference type="EMBL" id="QNRK01000025">
    <property type="protein sequence ID" value="RBP08592.1"/>
    <property type="molecule type" value="Genomic_DNA"/>
</dbReference>
<reference evidence="1 2" key="1">
    <citation type="submission" date="2018-06" db="EMBL/GenBank/DDBJ databases">
        <title>Genomic Encyclopedia of Type Strains, Phase IV (KMG-IV): sequencing the most valuable type-strain genomes for metagenomic binning, comparative biology and taxonomic classification.</title>
        <authorList>
            <person name="Goeker M."/>
        </authorList>
    </citation>
    <scope>NUCLEOTIDE SEQUENCE [LARGE SCALE GENOMIC DNA]</scope>
    <source>
        <strain evidence="1 2">DSM 24875</strain>
    </source>
</reference>
<proteinExistence type="predicted"/>
<protein>
    <submittedName>
        <fullName evidence="1">Uncharacterized protein</fullName>
    </submittedName>
</protein>
<gene>
    <name evidence="1" type="ORF">DFR50_12574</name>
</gene>
<dbReference type="Proteomes" id="UP000253529">
    <property type="component" value="Unassembled WGS sequence"/>
</dbReference>
<evidence type="ECO:0000313" key="1">
    <source>
        <dbReference type="EMBL" id="RBP08592.1"/>
    </source>
</evidence>
<dbReference type="AlphaFoldDB" id="A0A366F1P9"/>
<keyword evidence="2" id="KW-1185">Reference proteome</keyword>